<evidence type="ECO:0000313" key="3">
    <source>
        <dbReference type="Proteomes" id="UP000076632"/>
    </source>
</evidence>
<reference evidence="2 3" key="1">
    <citation type="journal article" date="2016" name="Fungal Biol.">
        <title>The genome of Xylona heveae provides a window into fungal endophytism.</title>
        <authorList>
            <person name="Gazis R."/>
            <person name="Kuo A."/>
            <person name="Riley R."/>
            <person name="LaButti K."/>
            <person name="Lipzen A."/>
            <person name="Lin J."/>
            <person name="Amirebrahimi M."/>
            <person name="Hesse C.N."/>
            <person name="Spatafora J.W."/>
            <person name="Henrissat B."/>
            <person name="Hainaut M."/>
            <person name="Grigoriev I.V."/>
            <person name="Hibbett D.S."/>
        </authorList>
    </citation>
    <scope>NUCLEOTIDE SEQUENCE [LARGE SCALE GENOMIC DNA]</scope>
    <source>
        <strain evidence="2 3">TC161</strain>
    </source>
</reference>
<proteinExistence type="predicted"/>
<feature type="region of interest" description="Disordered" evidence="1">
    <location>
        <begin position="108"/>
        <end position="148"/>
    </location>
</feature>
<sequence length="148" mass="17061">MEMMREEMEREREALVGRRERIDEWARRCWWSRWRRRNSRWFGALGIWGGGQRERRGAVCPQSKKGEGGGLSKKLISSMGQPGFLVSWAGDHKLKRMVGYAHAEDAYEGGAREATGTVERATHRQTRPETLFDDPPTTLVRRVSESRG</sequence>
<evidence type="ECO:0000256" key="1">
    <source>
        <dbReference type="SAM" id="MobiDB-lite"/>
    </source>
</evidence>
<feature type="region of interest" description="Disordered" evidence="1">
    <location>
        <begin position="53"/>
        <end position="74"/>
    </location>
</feature>
<dbReference type="InParanoid" id="A0A164ZRM3"/>
<name>A0A164ZRM3_XYLHT</name>
<dbReference type="Proteomes" id="UP000076632">
    <property type="component" value="Unassembled WGS sequence"/>
</dbReference>
<gene>
    <name evidence="2" type="ORF">L228DRAFT_43266</name>
</gene>
<keyword evidence="3" id="KW-1185">Reference proteome</keyword>
<organism evidence="2 3">
    <name type="scientific">Xylona heveae (strain CBS 132557 / TC161)</name>
    <dbReference type="NCBI Taxonomy" id="1328760"/>
    <lineage>
        <taxon>Eukaryota</taxon>
        <taxon>Fungi</taxon>
        <taxon>Dikarya</taxon>
        <taxon>Ascomycota</taxon>
        <taxon>Pezizomycotina</taxon>
        <taxon>Xylonomycetes</taxon>
        <taxon>Xylonales</taxon>
        <taxon>Xylonaceae</taxon>
        <taxon>Xylona</taxon>
    </lineage>
</organism>
<dbReference type="AlphaFoldDB" id="A0A164ZRM3"/>
<accession>A0A164ZRM3</accession>
<dbReference type="RefSeq" id="XP_018184979.1">
    <property type="nucleotide sequence ID" value="XM_018336586.1"/>
</dbReference>
<dbReference type="EMBL" id="KV407466">
    <property type="protein sequence ID" value="KZF19424.1"/>
    <property type="molecule type" value="Genomic_DNA"/>
</dbReference>
<dbReference type="GeneID" id="28901723"/>
<evidence type="ECO:0000313" key="2">
    <source>
        <dbReference type="EMBL" id="KZF19424.1"/>
    </source>
</evidence>
<protein>
    <submittedName>
        <fullName evidence="2">Uncharacterized protein</fullName>
    </submittedName>
</protein>